<sequence>PTTLNENKKRVLGGPHRADIAIAGSQYLASMQGGTVMTLNEMFFEGNEAI</sequence>
<reference evidence="1 2" key="1">
    <citation type="journal article" date="2008" name="Nature">
        <title>The genome of Laccaria bicolor provides insights into mycorrhizal symbiosis.</title>
        <authorList>
            <person name="Martin F."/>
            <person name="Aerts A."/>
            <person name="Ahren D."/>
            <person name="Brun A."/>
            <person name="Danchin E.G.J."/>
            <person name="Duchaussoy F."/>
            <person name="Gibon J."/>
            <person name="Kohler A."/>
            <person name="Lindquist E."/>
            <person name="Pereda V."/>
            <person name="Salamov A."/>
            <person name="Shapiro H.J."/>
            <person name="Wuyts J."/>
            <person name="Blaudez D."/>
            <person name="Buee M."/>
            <person name="Brokstein P."/>
            <person name="Canbaeck B."/>
            <person name="Cohen D."/>
            <person name="Courty P.E."/>
            <person name="Coutinho P.M."/>
            <person name="Delaruelle C."/>
            <person name="Detter J.C."/>
            <person name="Deveau A."/>
            <person name="DiFazio S."/>
            <person name="Duplessis S."/>
            <person name="Fraissinet-Tachet L."/>
            <person name="Lucic E."/>
            <person name="Frey-Klett P."/>
            <person name="Fourrey C."/>
            <person name="Feussner I."/>
            <person name="Gay G."/>
            <person name="Grimwood J."/>
            <person name="Hoegger P.J."/>
            <person name="Jain P."/>
            <person name="Kilaru S."/>
            <person name="Labbe J."/>
            <person name="Lin Y.C."/>
            <person name="Legue V."/>
            <person name="Le Tacon F."/>
            <person name="Marmeisse R."/>
            <person name="Melayah D."/>
            <person name="Montanini B."/>
            <person name="Muratet M."/>
            <person name="Nehls U."/>
            <person name="Niculita-Hirzel H."/>
            <person name="Oudot-Le Secq M.P."/>
            <person name="Peter M."/>
            <person name="Quesneville H."/>
            <person name="Rajashekar B."/>
            <person name="Reich M."/>
            <person name="Rouhier N."/>
            <person name="Schmutz J."/>
            <person name="Yin T."/>
            <person name="Chalot M."/>
            <person name="Henrissat B."/>
            <person name="Kuees U."/>
            <person name="Lucas S."/>
            <person name="Van de Peer Y."/>
            <person name="Podila G.K."/>
            <person name="Polle A."/>
            <person name="Pukkila P.J."/>
            <person name="Richardson P.M."/>
            <person name="Rouze P."/>
            <person name="Sanders I.R."/>
            <person name="Stajich J.E."/>
            <person name="Tunlid A."/>
            <person name="Tuskan G."/>
            <person name="Grigoriev I.V."/>
        </authorList>
    </citation>
    <scope>NUCLEOTIDE SEQUENCE [LARGE SCALE GENOMIC DNA]</scope>
    <source>
        <strain evidence="2">S238N-H82 / ATCC MYA-4686</strain>
    </source>
</reference>
<protein>
    <submittedName>
        <fullName evidence="1">Predicted protein</fullName>
    </submittedName>
</protein>
<gene>
    <name evidence="1" type="ORF">LACBIDRAFT_308138</name>
</gene>
<dbReference type="AlphaFoldDB" id="B0E4N1"/>
<proteinExistence type="predicted"/>
<dbReference type="GeneID" id="6086807"/>
<accession>B0E4N1</accession>
<evidence type="ECO:0000313" key="1">
    <source>
        <dbReference type="EMBL" id="EDQ98198.1"/>
    </source>
</evidence>
<dbReference type="RefSeq" id="XP_001891149.1">
    <property type="nucleotide sequence ID" value="XM_001891114.1"/>
</dbReference>
<keyword evidence="2" id="KW-1185">Reference proteome</keyword>
<dbReference type="EMBL" id="DS547467">
    <property type="protein sequence ID" value="EDQ98198.1"/>
    <property type="molecule type" value="Genomic_DNA"/>
</dbReference>
<name>B0E4N1_LACBS</name>
<dbReference type="InParanoid" id="B0E4N1"/>
<evidence type="ECO:0000313" key="2">
    <source>
        <dbReference type="Proteomes" id="UP000001194"/>
    </source>
</evidence>
<feature type="non-terminal residue" evidence="1">
    <location>
        <position position="1"/>
    </location>
</feature>
<organism evidence="2">
    <name type="scientific">Laccaria bicolor (strain S238N-H82 / ATCC MYA-4686)</name>
    <name type="common">Bicoloured deceiver</name>
    <name type="synonym">Laccaria laccata var. bicolor</name>
    <dbReference type="NCBI Taxonomy" id="486041"/>
    <lineage>
        <taxon>Eukaryota</taxon>
        <taxon>Fungi</taxon>
        <taxon>Dikarya</taxon>
        <taxon>Basidiomycota</taxon>
        <taxon>Agaricomycotina</taxon>
        <taxon>Agaricomycetes</taxon>
        <taxon>Agaricomycetidae</taxon>
        <taxon>Agaricales</taxon>
        <taxon>Agaricineae</taxon>
        <taxon>Hydnangiaceae</taxon>
        <taxon>Laccaria</taxon>
    </lineage>
</organism>
<dbReference type="KEGG" id="lbc:LACBIDRAFT_308138"/>
<dbReference type="Proteomes" id="UP000001194">
    <property type="component" value="Unassembled WGS sequence"/>
</dbReference>
<dbReference type="HOGENOM" id="CLU_3129771_0_0_1"/>